<dbReference type="PANTHER" id="PTHR24241:SF59">
    <property type="entry name" value="ADIPOKINETIC HORMONE RECEPTOR, ISOFORM C"/>
    <property type="match status" value="1"/>
</dbReference>
<organism evidence="9 10">
    <name type="scientific">Branchiostoma belcheri</name>
    <name type="common">Amphioxus</name>
    <dbReference type="NCBI Taxonomy" id="7741"/>
    <lineage>
        <taxon>Eukaryota</taxon>
        <taxon>Metazoa</taxon>
        <taxon>Chordata</taxon>
        <taxon>Cephalochordata</taxon>
        <taxon>Leptocardii</taxon>
        <taxon>Amphioxiformes</taxon>
        <taxon>Branchiostomatidae</taxon>
        <taxon>Branchiostoma</taxon>
    </lineage>
</organism>
<proteinExistence type="predicted"/>
<keyword evidence="4 7" id="KW-1133">Transmembrane helix</keyword>
<dbReference type="GeneID" id="109472109"/>
<dbReference type="Pfam" id="PF00001">
    <property type="entry name" value="7tm_1"/>
    <property type="match status" value="1"/>
</dbReference>
<sequence length="195" mass="21346">MALTKGRWSVVNLTYEVLPTDEAAYTSSGLSPTPLLIEPTGADTNVTNTTHPAVPTFSDHHLMKVIITSFLFLWAAAGNVSVLAVMQRSRSRSRTPLHSLVFQLTVADSLVTFVTMPSELAWAATVSWKAGEVMCRIIKFLQMIGLYQSTLITVAISVDRAVAVLFPFSKSGAPHRTKVMIITCWVLSTVFSFPQ</sequence>
<dbReference type="InterPro" id="IPR017452">
    <property type="entry name" value="GPCR_Rhodpsn_7TM"/>
</dbReference>
<feature type="transmembrane region" description="Helical" evidence="7">
    <location>
        <begin position="65"/>
        <end position="85"/>
    </location>
</feature>
<keyword evidence="3 7" id="KW-0812">Transmembrane</keyword>
<keyword evidence="5 7" id="KW-0472">Membrane</keyword>
<dbReference type="KEGG" id="bbel:109472109"/>
<dbReference type="Proteomes" id="UP000515135">
    <property type="component" value="Unplaced"/>
</dbReference>
<reference evidence="10" key="1">
    <citation type="submission" date="2025-08" db="UniProtKB">
        <authorList>
            <consortium name="RefSeq"/>
        </authorList>
    </citation>
    <scope>IDENTIFICATION</scope>
    <source>
        <tissue evidence="10">Gonad</tissue>
    </source>
</reference>
<dbReference type="PRINTS" id="PR00237">
    <property type="entry name" value="GPCRRHODOPSN"/>
</dbReference>
<evidence type="ECO:0000256" key="4">
    <source>
        <dbReference type="ARBA" id="ARBA00022989"/>
    </source>
</evidence>
<dbReference type="RefSeq" id="XP_019627244.1">
    <property type="nucleotide sequence ID" value="XM_019771685.1"/>
</dbReference>
<evidence type="ECO:0000313" key="10">
    <source>
        <dbReference type="RefSeq" id="XP_019627244.1"/>
    </source>
</evidence>
<dbReference type="Gene3D" id="1.20.1070.10">
    <property type="entry name" value="Rhodopsin 7-helix transmembrane proteins"/>
    <property type="match status" value="1"/>
</dbReference>
<dbReference type="GO" id="GO:0032870">
    <property type="term" value="P:cellular response to hormone stimulus"/>
    <property type="evidence" value="ECO:0007669"/>
    <property type="project" value="TreeGrafter"/>
</dbReference>
<dbReference type="InterPro" id="IPR000276">
    <property type="entry name" value="GPCR_Rhodpsn"/>
</dbReference>
<evidence type="ECO:0000256" key="7">
    <source>
        <dbReference type="SAM" id="Phobius"/>
    </source>
</evidence>
<dbReference type="PANTHER" id="PTHR24241">
    <property type="entry name" value="NEUROPEPTIDE RECEPTOR-RELATED G-PROTEIN COUPLED RECEPTOR"/>
    <property type="match status" value="1"/>
</dbReference>
<dbReference type="SUPFAM" id="SSF81321">
    <property type="entry name" value="Family A G protein-coupled receptor-like"/>
    <property type="match status" value="1"/>
</dbReference>
<gene>
    <name evidence="10" type="primary">LOC109472109</name>
</gene>
<name>A0A6P4YZW8_BRABE</name>
<evidence type="ECO:0000256" key="6">
    <source>
        <dbReference type="ARBA" id="ARBA00023170"/>
    </source>
</evidence>
<evidence type="ECO:0000256" key="1">
    <source>
        <dbReference type="ARBA" id="ARBA00004651"/>
    </source>
</evidence>
<keyword evidence="6" id="KW-0675">Receptor</keyword>
<evidence type="ECO:0000256" key="2">
    <source>
        <dbReference type="ARBA" id="ARBA00022475"/>
    </source>
</evidence>
<evidence type="ECO:0000259" key="8">
    <source>
        <dbReference type="PROSITE" id="PS50262"/>
    </source>
</evidence>
<protein>
    <submittedName>
        <fullName evidence="10">Gonadotropin-releasing hormone receptor-like</fullName>
    </submittedName>
</protein>
<dbReference type="GO" id="GO:0042277">
    <property type="term" value="F:peptide binding"/>
    <property type="evidence" value="ECO:0007669"/>
    <property type="project" value="TreeGrafter"/>
</dbReference>
<dbReference type="GO" id="GO:0005886">
    <property type="term" value="C:plasma membrane"/>
    <property type="evidence" value="ECO:0007669"/>
    <property type="project" value="UniProtKB-SubCell"/>
</dbReference>
<evidence type="ECO:0000256" key="3">
    <source>
        <dbReference type="ARBA" id="ARBA00022692"/>
    </source>
</evidence>
<evidence type="ECO:0000256" key="5">
    <source>
        <dbReference type="ARBA" id="ARBA00023136"/>
    </source>
</evidence>
<keyword evidence="9" id="KW-1185">Reference proteome</keyword>
<dbReference type="OrthoDB" id="6022667at2759"/>
<dbReference type="PROSITE" id="PS50262">
    <property type="entry name" value="G_PROTEIN_RECEP_F1_2"/>
    <property type="match status" value="1"/>
</dbReference>
<accession>A0A6P4YZW8</accession>
<evidence type="ECO:0000313" key="9">
    <source>
        <dbReference type="Proteomes" id="UP000515135"/>
    </source>
</evidence>
<feature type="domain" description="G-protein coupled receptors family 1 profile" evidence="8">
    <location>
        <begin position="78"/>
        <end position="195"/>
    </location>
</feature>
<keyword evidence="2" id="KW-1003">Cell membrane</keyword>
<dbReference type="GO" id="GO:0004930">
    <property type="term" value="F:G protein-coupled receptor activity"/>
    <property type="evidence" value="ECO:0007669"/>
    <property type="project" value="InterPro"/>
</dbReference>
<feature type="non-terminal residue" evidence="10">
    <location>
        <position position="195"/>
    </location>
</feature>
<comment type="subcellular location">
    <subcellularLocation>
        <location evidence="1">Cell membrane</location>
        <topology evidence="1">Multi-pass membrane protein</topology>
    </subcellularLocation>
</comment>
<dbReference type="AlphaFoldDB" id="A0A6P4YZW8"/>